<evidence type="ECO:0000256" key="1">
    <source>
        <dbReference type="SAM" id="MobiDB-lite"/>
    </source>
</evidence>
<feature type="region of interest" description="Disordered" evidence="1">
    <location>
        <begin position="57"/>
        <end position="77"/>
    </location>
</feature>
<proteinExistence type="predicted"/>
<dbReference type="EMBL" id="ADNJ02000003">
    <property type="protein sequence ID" value="KHO11474.1"/>
    <property type="molecule type" value="Genomic_DNA"/>
</dbReference>
<keyword evidence="3" id="KW-1185">Reference proteome</keyword>
<organism evidence="2 3">
    <name type="scientific">Metarhizium robertsii (strain ARSEF 23 / ATCC MYA-3075)</name>
    <name type="common">Metarhizium anisopliae (strain ARSEF 23)</name>
    <dbReference type="NCBI Taxonomy" id="655844"/>
    <lineage>
        <taxon>Eukaryota</taxon>
        <taxon>Fungi</taxon>
        <taxon>Dikarya</taxon>
        <taxon>Ascomycota</taxon>
        <taxon>Pezizomycotina</taxon>
        <taxon>Sordariomycetes</taxon>
        <taxon>Hypocreomycetidae</taxon>
        <taxon>Hypocreales</taxon>
        <taxon>Clavicipitaceae</taxon>
        <taxon>Metarhizium</taxon>
    </lineage>
</organism>
<dbReference type="AlphaFoldDB" id="A0A0B2XHM2"/>
<dbReference type="HOGENOM" id="CLU_194720_1_0_1"/>
<dbReference type="RefSeq" id="XP_011411237.1">
    <property type="nucleotide sequence ID" value="XM_011412935.1"/>
</dbReference>
<dbReference type="Proteomes" id="UP000002498">
    <property type="component" value="Unassembled WGS sequence"/>
</dbReference>
<evidence type="ECO:0008006" key="4">
    <source>
        <dbReference type="Google" id="ProtNLM"/>
    </source>
</evidence>
<dbReference type="GeneID" id="23632438"/>
<sequence length="77" mass="8383">MPATDALQPPLTKAERQICKEYGGWTNFMQSMGLKPWDSDDAEEGKAILAAFAMRDKEEEDKAANNKTNSSSGSKSG</sequence>
<name>A0A0B2XHM2_METRA</name>
<reference evidence="2 3" key="1">
    <citation type="journal article" date="2011" name="PLoS Genet.">
        <title>Genome sequencing and comparative transcriptomics of the model entomopathogenic fungi Metarhizium anisopliae and M. acridum.</title>
        <authorList>
            <person name="Gao Q."/>
            <person name="Jin K."/>
            <person name="Ying S.H."/>
            <person name="Zhang Y."/>
            <person name="Xiao G."/>
            <person name="Shang Y."/>
            <person name="Duan Z."/>
            <person name="Hu X."/>
            <person name="Xie X.Q."/>
            <person name="Zhou G."/>
            <person name="Peng G."/>
            <person name="Luo Z."/>
            <person name="Huang W."/>
            <person name="Wang B."/>
            <person name="Fang W."/>
            <person name="Wang S."/>
            <person name="Zhong Y."/>
            <person name="Ma L.J."/>
            <person name="St Leger R.J."/>
            <person name="Zhao G.P."/>
            <person name="Pei Y."/>
            <person name="Feng M.G."/>
            <person name="Xia Y."/>
            <person name="Wang C."/>
        </authorList>
    </citation>
    <scope>NUCLEOTIDE SEQUENCE [LARGE SCALE GENOMIC DNA]</scope>
    <source>
        <strain evidence="3">ARSEF 23 / ATCC MYA-3075</strain>
    </source>
</reference>
<gene>
    <name evidence="2" type="ORF">MAA_10990</name>
</gene>
<dbReference type="KEGG" id="maj:MAA_10990"/>
<accession>A0A0B2XHM2</accession>
<evidence type="ECO:0000313" key="3">
    <source>
        <dbReference type="Proteomes" id="UP000002498"/>
    </source>
</evidence>
<feature type="compositionally biased region" description="Low complexity" evidence="1">
    <location>
        <begin position="65"/>
        <end position="77"/>
    </location>
</feature>
<evidence type="ECO:0000313" key="2">
    <source>
        <dbReference type="EMBL" id="KHO11474.1"/>
    </source>
</evidence>
<protein>
    <recommendedName>
        <fullName evidence="4">Extracellular metalloproteinase 3</fullName>
    </recommendedName>
</protein>
<comment type="caution">
    <text evidence="2">The sequence shown here is derived from an EMBL/GenBank/DDBJ whole genome shotgun (WGS) entry which is preliminary data.</text>
</comment>
<dbReference type="OrthoDB" id="4232400at2759"/>
<reference evidence="2 3" key="2">
    <citation type="journal article" date="2014" name="Proc. Natl. Acad. Sci. U.S.A.">
        <title>Trajectory and genomic determinants of fungal-pathogen speciation and host adaptation.</title>
        <authorList>
            <person name="Hu X."/>
            <person name="Xiao G."/>
            <person name="Zheng P."/>
            <person name="Shang Y."/>
            <person name="Su Y."/>
            <person name="Zhang X."/>
            <person name="Liu X."/>
            <person name="Zhan S."/>
            <person name="St Leger R.J."/>
            <person name="Wang C."/>
        </authorList>
    </citation>
    <scope>GENOME REANNOTATION</scope>
    <source>
        <strain evidence="3">ARSEF 23 / ATCC MYA-3075</strain>
    </source>
</reference>